<dbReference type="EC" id="1.2.4.4" evidence="2"/>
<dbReference type="GO" id="GO:0007584">
    <property type="term" value="P:response to nutrient"/>
    <property type="evidence" value="ECO:0007669"/>
    <property type="project" value="TreeGrafter"/>
</dbReference>
<dbReference type="FunFam" id="3.40.50.920:FF:000001">
    <property type="entry name" value="Pyruvate dehydrogenase E1 beta subunit"/>
    <property type="match status" value="1"/>
</dbReference>
<dbReference type="Proteomes" id="UP000744980">
    <property type="component" value="Unassembled WGS sequence"/>
</dbReference>
<accession>A0AAW4FTV9</accession>
<dbReference type="PANTHER" id="PTHR42980">
    <property type="entry name" value="2-OXOISOVALERATE DEHYDROGENASE SUBUNIT BETA-RELATED"/>
    <property type="match status" value="1"/>
</dbReference>
<dbReference type="PANTHER" id="PTHR42980:SF1">
    <property type="entry name" value="2-OXOISOVALERATE DEHYDROGENASE SUBUNIT BETA, MITOCHONDRIAL"/>
    <property type="match status" value="1"/>
</dbReference>
<dbReference type="SUPFAM" id="SSF52922">
    <property type="entry name" value="TK C-terminal domain-like"/>
    <property type="match status" value="1"/>
</dbReference>
<dbReference type="CDD" id="cd07036">
    <property type="entry name" value="TPP_PYR_E1-PDHc-beta_like"/>
    <property type="match status" value="1"/>
</dbReference>
<organism evidence="5 6">
    <name type="scientific">Ensifer canadensis</name>
    <dbReference type="NCBI Taxonomy" id="555315"/>
    <lineage>
        <taxon>Bacteria</taxon>
        <taxon>Pseudomonadati</taxon>
        <taxon>Pseudomonadota</taxon>
        <taxon>Alphaproteobacteria</taxon>
        <taxon>Hyphomicrobiales</taxon>
        <taxon>Rhizobiaceae</taxon>
        <taxon>Sinorhizobium/Ensifer group</taxon>
        <taxon>Ensifer</taxon>
    </lineage>
</organism>
<dbReference type="InterPro" id="IPR029061">
    <property type="entry name" value="THDP-binding"/>
</dbReference>
<protein>
    <recommendedName>
        <fullName evidence="2">3-methyl-2-oxobutanoate dehydrogenase (2-methylpropanoyl-transferring)</fullName>
        <ecNumber evidence="2">1.2.4.4</ecNumber>
    </recommendedName>
</protein>
<evidence type="ECO:0000256" key="2">
    <source>
        <dbReference type="ARBA" id="ARBA00012277"/>
    </source>
</evidence>
<dbReference type="EMBL" id="WXFA01000031">
    <property type="protein sequence ID" value="MBM3094763.1"/>
    <property type="molecule type" value="Genomic_DNA"/>
</dbReference>
<dbReference type="InterPro" id="IPR005475">
    <property type="entry name" value="Transketolase-like_Pyr-bd"/>
</dbReference>
<dbReference type="InterPro" id="IPR033248">
    <property type="entry name" value="Transketolase_C"/>
</dbReference>
<dbReference type="InterPro" id="IPR009014">
    <property type="entry name" value="Transketo_C/PFOR_II"/>
</dbReference>
<comment type="cofactor">
    <cofactor evidence="1">
        <name>thiamine diphosphate</name>
        <dbReference type="ChEBI" id="CHEBI:58937"/>
    </cofactor>
</comment>
<gene>
    <name evidence="5" type="ORF">GFB56_28890</name>
</gene>
<evidence type="ECO:0000256" key="1">
    <source>
        <dbReference type="ARBA" id="ARBA00001964"/>
    </source>
</evidence>
<dbReference type="SUPFAM" id="SSF52518">
    <property type="entry name" value="Thiamin diphosphate-binding fold (THDP-binding)"/>
    <property type="match status" value="1"/>
</dbReference>
<dbReference type="GO" id="GO:0003863">
    <property type="term" value="F:branched-chain 2-oxo acid dehydrogenase activity"/>
    <property type="evidence" value="ECO:0007669"/>
    <property type="project" value="UniProtKB-EC"/>
</dbReference>
<dbReference type="GO" id="GO:0009083">
    <property type="term" value="P:branched-chain amino acid catabolic process"/>
    <property type="evidence" value="ECO:0007669"/>
    <property type="project" value="TreeGrafter"/>
</dbReference>
<sequence length="337" mass="36720">MARMTMIEAVRSAMDVSMGRDDNVVVFGEDVGYFGGVFRCTQGLQAKYGKTRCFDAPISESGIVGTAIGMAAYGLKPCVEIQFADYMYPAYDQITQEAARIRYRSNGDFTCPIVLRMPTGGGIFGGQTHSQSPEALFTHVCGLKVVVPSNPYDAKGLLIASIEDPDPVMFLEPKRLYNGPFDGHHDRPVIPWSKHDLGEVPEGHYTIPIGKAEVRRKGSAVTVVAYGTMVHVALAAVEETGIDAEVIDLRSLLPLDLDAIVQSVEKTGRCVVVHEATLTSGFGGEIASLVQEYCFYHLEAPVVRVAGWDTPYPHAQEWDYFPGPARVGRALVEVMEA</sequence>
<evidence type="ECO:0000313" key="5">
    <source>
        <dbReference type="EMBL" id="MBM3094763.1"/>
    </source>
</evidence>
<proteinExistence type="predicted"/>
<reference evidence="5 6" key="1">
    <citation type="submission" date="2020-01" db="EMBL/GenBank/DDBJ databases">
        <title>Draft genome assembly of Ensifer adhaerens T173.</title>
        <authorList>
            <person name="Craig J.E."/>
            <person name="Stinchcombe J.R."/>
        </authorList>
    </citation>
    <scope>NUCLEOTIDE SEQUENCE [LARGE SCALE GENOMIC DNA]</scope>
    <source>
        <strain evidence="5 6">T173</strain>
    </source>
</reference>
<dbReference type="AlphaFoldDB" id="A0AAW4FTV9"/>
<evidence type="ECO:0000313" key="6">
    <source>
        <dbReference type="Proteomes" id="UP000744980"/>
    </source>
</evidence>
<dbReference type="FunFam" id="3.40.50.970:FF:000001">
    <property type="entry name" value="Pyruvate dehydrogenase E1 beta subunit"/>
    <property type="match status" value="1"/>
</dbReference>
<dbReference type="Gene3D" id="3.40.50.970">
    <property type="match status" value="1"/>
</dbReference>
<keyword evidence="3" id="KW-0560">Oxidoreductase</keyword>
<comment type="caution">
    <text evidence="5">The sequence shown here is derived from an EMBL/GenBank/DDBJ whole genome shotgun (WGS) entry which is preliminary data.</text>
</comment>
<keyword evidence="6" id="KW-1185">Reference proteome</keyword>
<dbReference type="RefSeq" id="WP_025424945.1">
    <property type="nucleotide sequence ID" value="NZ_CP083370.1"/>
</dbReference>
<name>A0AAW4FTV9_9HYPH</name>
<evidence type="ECO:0000259" key="4">
    <source>
        <dbReference type="SMART" id="SM00861"/>
    </source>
</evidence>
<dbReference type="Pfam" id="PF02780">
    <property type="entry name" value="Transketolase_C"/>
    <property type="match status" value="1"/>
</dbReference>
<dbReference type="Pfam" id="PF02779">
    <property type="entry name" value="Transket_pyr"/>
    <property type="match status" value="1"/>
</dbReference>
<feature type="domain" description="Transketolase-like pyrimidine-binding" evidence="4">
    <location>
        <begin position="4"/>
        <end position="179"/>
    </location>
</feature>
<dbReference type="SMART" id="SM00861">
    <property type="entry name" value="Transket_pyr"/>
    <property type="match status" value="1"/>
</dbReference>
<dbReference type="Gene3D" id="3.40.50.920">
    <property type="match status" value="1"/>
</dbReference>
<evidence type="ECO:0000256" key="3">
    <source>
        <dbReference type="ARBA" id="ARBA00023002"/>
    </source>
</evidence>